<dbReference type="Gene3D" id="1.10.10.10">
    <property type="entry name" value="Winged helix-like DNA-binding domain superfamily/Winged helix DNA-binding domain"/>
    <property type="match status" value="1"/>
</dbReference>
<dbReference type="AlphaFoldDB" id="A0A0F6W0G0"/>
<dbReference type="RefSeq" id="WP_205627030.1">
    <property type="nucleotide sequence ID" value="NZ_CP011125.1"/>
</dbReference>
<dbReference type="Pfam" id="PF08281">
    <property type="entry name" value="Sigma70_r4_2"/>
    <property type="match status" value="1"/>
</dbReference>
<dbReference type="GO" id="GO:0006352">
    <property type="term" value="P:DNA-templated transcription initiation"/>
    <property type="evidence" value="ECO:0007669"/>
    <property type="project" value="InterPro"/>
</dbReference>
<feature type="domain" description="DUF6596" evidence="3">
    <location>
        <begin position="183"/>
        <end position="283"/>
    </location>
</feature>
<dbReference type="EMBL" id="CP011125">
    <property type="protein sequence ID" value="AKF04121.1"/>
    <property type="molecule type" value="Genomic_DNA"/>
</dbReference>
<dbReference type="InterPro" id="IPR036388">
    <property type="entry name" value="WH-like_DNA-bd_sf"/>
</dbReference>
<dbReference type="SUPFAM" id="SSF88946">
    <property type="entry name" value="Sigma2 domain of RNA polymerase sigma factors"/>
    <property type="match status" value="1"/>
</dbReference>
<evidence type="ECO:0000259" key="2">
    <source>
        <dbReference type="Pfam" id="PF08281"/>
    </source>
</evidence>
<dbReference type="InterPro" id="IPR046531">
    <property type="entry name" value="DUF6596"/>
</dbReference>
<evidence type="ECO:0000259" key="1">
    <source>
        <dbReference type="Pfam" id="PF04542"/>
    </source>
</evidence>
<organism evidence="4 5">
    <name type="scientific">Sandaracinus amylolyticus</name>
    <dbReference type="NCBI Taxonomy" id="927083"/>
    <lineage>
        <taxon>Bacteria</taxon>
        <taxon>Pseudomonadati</taxon>
        <taxon>Myxococcota</taxon>
        <taxon>Polyangia</taxon>
        <taxon>Polyangiales</taxon>
        <taxon>Sandaracinaceae</taxon>
        <taxon>Sandaracinus</taxon>
    </lineage>
</organism>
<evidence type="ECO:0000313" key="5">
    <source>
        <dbReference type="Proteomes" id="UP000034883"/>
    </source>
</evidence>
<dbReference type="Pfam" id="PF20239">
    <property type="entry name" value="DUF6596"/>
    <property type="match status" value="1"/>
</dbReference>
<name>A0A0F6W0G0_9BACT</name>
<gene>
    <name evidence="4" type="ORF">DB32_001270</name>
</gene>
<dbReference type="Proteomes" id="UP000034883">
    <property type="component" value="Chromosome"/>
</dbReference>
<evidence type="ECO:0000313" key="4">
    <source>
        <dbReference type="EMBL" id="AKF04121.1"/>
    </source>
</evidence>
<dbReference type="InterPro" id="IPR013249">
    <property type="entry name" value="RNA_pol_sigma70_r4_t2"/>
</dbReference>
<sequence>MSDVRDIVASVHREEWGRVVASLVRTTRDLDLAEEAAQDAFEDALAQWPSEGVPRVPRAWLITSARRKAIDRIRRRALFREKARELAALQERLEVPSPDDIDTPVIDDDVLRLVFTCCHPALPPEAQVALTLRTLLGLETEEIARAFLVPIPTMAQRLVRAKAKLREANVPYEVPGEDELPARLEAVIAAIYLVFNEGYAATQGDDLIRHELCAEAIRLGRLLVERWPARPEPAALLALMLLTDARRAARVGAGGELVLLEDQDRSKWDHAAIDEGHALVERALRARPVHAYAVQAAIAAVHARAERAEDTDWAQIVELYEVLQRIASSPVIALNAAAASAFVHGPARALAQMEALREELAGYHLFHAARADLLRRMGRLDDAASAYREALACVGNAPERRFLEQRLRALGRA</sequence>
<dbReference type="InterPro" id="IPR007627">
    <property type="entry name" value="RNA_pol_sigma70_r2"/>
</dbReference>
<evidence type="ECO:0000259" key="3">
    <source>
        <dbReference type="Pfam" id="PF20239"/>
    </source>
</evidence>
<proteinExistence type="predicted"/>
<dbReference type="InterPro" id="IPR013325">
    <property type="entry name" value="RNA_pol_sigma_r2"/>
</dbReference>
<dbReference type="PANTHER" id="PTHR47756:SF2">
    <property type="entry name" value="BLL6612 PROTEIN"/>
    <property type="match status" value="1"/>
</dbReference>
<dbReference type="InterPro" id="IPR013324">
    <property type="entry name" value="RNA_pol_sigma_r3/r4-like"/>
</dbReference>
<protein>
    <submittedName>
        <fullName evidence="4">RNA polymerase sigma-70 factor, ECF subfamily</fullName>
    </submittedName>
</protein>
<dbReference type="Pfam" id="PF04542">
    <property type="entry name" value="Sigma70_r2"/>
    <property type="match status" value="1"/>
</dbReference>
<dbReference type="PANTHER" id="PTHR47756">
    <property type="entry name" value="BLL6612 PROTEIN-RELATED"/>
    <property type="match status" value="1"/>
</dbReference>
<keyword evidence="5" id="KW-1185">Reference proteome</keyword>
<reference evidence="4 5" key="1">
    <citation type="submission" date="2015-03" db="EMBL/GenBank/DDBJ databases">
        <title>Genome assembly of Sandaracinus amylolyticus DSM 53668.</title>
        <authorList>
            <person name="Sharma G."/>
            <person name="Subramanian S."/>
        </authorList>
    </citation>
    <scope>NUCLEOTIDE SEQUENCE [LARGE SCALE GENOMIC DNA]</scope>
    <source>
        <strain evidence="4 5">DSM 53668</strain>
    </source>
</reference>
<dbReference type="GO" id="GO:0016987">
    <property type="term" value="F:sigma factor activity"/>
    <property type="evidence" value="ECO:0007669"/>
    <property type="project" value="InterPro"/>
</dbReference>
<dbReference type="Gene3D" id="1.10.1740.10">
    <property type="match status" value="1"/>
</dbReference>
<dbReference type="GO" id="GO:0003677">
    <property type="term" value="F:DNA binding"/>
    <property type="evidence" value="ECO:0007669"/>
    <property type="project" value="InterPro"/>
</dbReference>
<dbReference type="SUPFAM" id="SSF88659">
    <property type="entry name" value="Sigma3 and sigma4 domains of RNA polymerase sigma factors"/>
    <property type="match status" value="1"/>
</dbReference>
<feature type="domain" description="RNA polymerase sigma-70 region 2" evidence="1">
    <location>
        <begin position="18"/>
        <end position="77"/>
    </location>
</feature>
<dbReference type="KEGG" id="samy:DB32_001270"/>
<dbReference type="STRING" id="927083.DB32_001270"/>
<accession>A0A0F6W0G0</accession>
<feature type="domain" description="RNA polymerase sigma factor 70 region 4 type 2" evidence="2">
    <location>
        <begin position="115"/>
        <end position="165"/>
    </location>
</feature>